<dbReference type="InterPro" id="IPR013783">
    <property type="entry name" value="Ig-like_fold"/>
</dbReference>
<reference evidence="2" key="1">
    <citation type="submission" date="2018-05" db="EMBL/GenBank/DDBJ databases">
        <authorList>
            <person name="Lanie J.A."/>
            <person name="Ng W.-L."/>
            <person name="Kazmierczak K.M."/>
            <person name="Andrzejewski T.M."/>
            <person name="Davidsen T.M."/>
            <person name="Wayne K.J."/>
            <person name="Tettelin H."/>
            <person name="Glass J.I."/>
            <person name="Rusch D."/>
            <person name="Podicherti R."/>
            <person name="Tsui H.-C.T."/>
            <person name="Winkler M.E."/>
        </authorList>
    </citation>
    <scope>NUCLEOTIDE SEQUENCE</scope>
</reference>
<evidence type="ECO:0000259" key="1">
    <source>
        <dbReference type="Pfam" id="PF07705"/>
    </source>
</evidence>
<feature type="domain" description="CARDB" evidence="1">
    <location>
        <begin position="17"/>
        <end position="114"/>
    </location>
</feature>
<feature type="domain" description="CARDB" evidence="1">
    <location>
        <begin position="160"/>
        <end position="255"/>
    </location>
</feature>
<feature type="non-terminal residue" evidence="2">
    <location>
        <position position="1"/>
    </location>
</feature>
<evidence type="ECO:0000313" key="2">
    <source>
        <dbReference type="EMBL" id="SVD70309.1"/>
    </source>
</evidence>
<feature type="non-terminal residue" evidence="2">
    <location>
        <position position="270"/>
    </location>
</feature>
<name>A0A382XHJ8_9ZZZZ</name>
<dbReference type="InterPro" id="IPR011635">
    <property type="entry name" value="CARDB"/>
</dbReference>
<protein>
    <recommendedName>
        <fullName evidence="1">CARDB domain-containing protein</fullName>
    </recommendedName>
</protein>
<sequence>APNGWSSPLVMIDNPKSVQSSDLFVDEEIFISWTVSNDSRMDINQLFFVDLYFDDFFLSRWHIAGLKSKSWVSLIDWEGLKNHVKATTGSHLLKLVIDPTDWVAETDETDNVYEIAIEWLSDTLQLNGGDQLVGKLPDLVPVTPKQWEGTIIASSYSGAVVNGSLSVRDTTYISYAFKNAGSISIPENVWVHLYLDDVLLVQTGGAGLLAEQTVEGSEWPGLFDTVNILPGRHTLRLELDPNDLITEADEGNNSIEQTFTWGKDHVETKP</sequence>
<dbReference type="EMBL" id="UINC01167669">
    <property type="protein sequence ID" value="SVD70309.1"/>
    <property type="molecule type" value="Genomic_DNA"/>
</dbReference>
<dbReference type="Gene3D" id="2.60.40.10">
    <property type="entry name" value="Immunoglobulins"/>
    <property type="match status" value="2"/>
</dbReference>
<gene>
    <name evidence="2" type="ORF">METZ01_LOCUS423163</name>
</gene>
<dbReference type="AlphaFoldDB" id="A0A382XHJ8"/>
<proteinExistence type="predicted"/>
<organism evidence="2">
    <name type="scientific">marine metagenome</name>
    <dbReference type="NCBI Taxonomy" id="408172"/>
    <lineage>
        <taxon>unclassified sequences</taxon>
        <taxon>metagenomes</taxon>
        <taxon>ecological metagenomes</taxon>
    </lineage>
</organism>
<accession>A0A382XHJ8</accession>
<dbReference type="Pfam" id="PF07705">
    <property type="entry name" value="CARDB"/>
    <property type="match status" value="2"/>
</dbReference>